<name>H8IMX1_MYCIA</name>
<organism evidence="2 3">
    <name type="scientific">Mycobacterium intracellulare (strain ATCC 13950 / DSM 43223 / JCM 6384 / NCTC 13025 / 3600)</name>
    <dbReference type="NCBI Taxonomy" id="487521"/>
    <lineage>
        <taxon>Bacteria</taxon>
        <taxon>Bacillati</taxon>
        <taxon>Actinomycetota</taxon>
        <taxon>Actinomycetes</taxon>
        <taxon>Mycobacteriales</taxon>
        <taxon>Mycobacteriaceae</taxon>
        <taxon>Mycobacterium</taxon>
        <taxon>Mycobacterium avium complex (MAC)</taxon>
    </lineage>
</organism>
<evidence type="ECO:0000313" key="2">
    <source>
        <dbReference type="EMBL" id="AFC43949.1"/>
    </source>
</evidence>
<dbReference type="KEGG" id="mia:OCU_27300"/>
<accession>H8IMX1</accession>
<gene>
    <name evidence="2" type="ordered locus">OCU_27300</name>
</gene>
<proteinExistence type="predicted"/>
<evidence type="ECO:0000313" key="3">
    <source>
        <dbReference type="Proteomes" id="UP000008004"/>
    </source>
</evidence>
<dbReference type="AlphaFoldDB" id="H8IMX1"/>
<protein>
    <submittedName>
        <fullName evidence="2">Uncharacterized protein</fullName>
    </submittedName>
</protein>
<reference evidence="2 3" key="1">
    <citation type="journal article" date="2012" name="J. Bacteriol.">
        <title>Complete genome sequence of Mycobacterium intracellulare strain ATCC 13950T.</title>
        <authorList>
            <person name="Kim B.J."/>
            <person name="Choi B.S."/>
            <person name="Lim J.S."/>
            <person name="Choi I.Y."/>
            <person name="Lee J.H."/>
            <person name="Chun J."/>
            <person name="Kook Y.H."/>
            <person name="Kim B.J."/>
        </authorList>
    </citation>
    <scope>NUCLEOTIDE SEQUENCE [LARGE SCALE GENOMIC DNA]</scope>
    <source>
        <strain evidence="3">ATCC 13950 / DSM 43223 / JCM 6384 / NCTC 13025 / 3600</strain>
    </source>
</reference>
<dbReference type="EMBL" id="CP003322">
    <property type="protein sequence ID" value="AFC43949.1"/>
    <property type="molecule type" value="Genomic_DNA"/>
</dbReference>
<dbReference type="PATRIC" id="fig|487521.10.peg.2744"/>
<evidence type="ECO:0000256" key="1">
    <source>
        <dbReference type="SAM" id="MobiDB-lite"/>
    </source>
</evidence>
<feature type="region of interest" description="Disordered" evidence="1">
    <location>
        <begin position="35"/>
        <end position="54"/>
    </location>
</feature>
<dbReference type="Proteomes" id="UP000008004">
    <property type="component" value="Chromosome"/>
</dbReference>
<dbReference type="HOGENOM" id="CLU_3045548_0_0_11"/>
<sequence>MARIRAFGDSESENSSSIKKVFWCPHRVAMRTPSKQYISTPTLPDGRIPGDLRH</sequence>